<sequence>MAFVLESEAVAVKFCVQPRPRIDEKERVIDAMFLAEFRKVHLGNRLISRRSKLDVQQAVRLGIDRSVQPELLVIQLDHGLVNHNVIRIVAAKGL</sequence>
<gene>
    <name evidence="1" type="ORF">GCM10009020_34800</name>
</gene>
<dbReference type="EMBL" id="BAAADV010000008">
    <property type="protein sequence ID" value="GAA0682563.1"/>
    <property type="molecule type" value="Genomic_DNA"/>
</dbReference>
<name>A0AAV3TEJ7_9EURY</name>
<dbReference type="AlphaFoldDB" id="A0AAV3TEJ7"/>
<evidence type="ECO:0000313" key="1">
    <source>
        <dbReference type="EMBL" id="GAA0682563.1"/>
    </source>
</evidence>
<organism evidence="1 2">
    <name type="scientific">Natronoarchaeum mannanilyticum</name>
    <dbReference type="NCBI Taxonomy" id="926360"/>
    <lineage>
        <taxon>Archaea</taxon>
        <taxon>Methanobacteriati</taxon>
        <taxon>Methanobacteriota</taxon>
        <taxon>Stenosarchaea group</taxon>
        <taxon>Halobacteria</taxon>
        <taxon>Halobacteriales</taxon>
        <taxon>Natronoarchaeaceae</taxon>
    </lineage>
</organism>
<protein>
    <submittedName>
        <fullName evidence="1">Uncharacterized protein</fullName>
    </submittedName>
</protein>
<reference evidence="1 2" key="1">
    <citation type="journal article" date="2019" name="Int. J. Syst. Evol. Microbiol.">
        <title>The Global Catalogue of Microorganisms (GCM) 10K type strain sequencing project: providing services to taxonomists for standard genome sequencing and annotation.</title>
        <authorList>
            <consortium name="The Broad Institute Genomics Platform"/>
            <consortium name="The Broad Institute Genome Sequencing Center for Infectious Disease"/>
            <person name="Wu L."/>
            <person name="Ma J."/>
        </authorList>
    </citation>
    <scope>NUCLEOTIDE SEQUENCE [LARGE SCALE GENOMIC DNA]</scope>
    <source>
        <strain evidence="1 2">JCM 16328</strain>
    </source>
</reference>
<comment type="caution">
    <text evidence="1">The sequence shown here is derived from an EMBL/GenBank/DDBJ whole genome shotgun (WGS) entry which is preliminary data.</text>
</comment>
<keyword evidence="2" id="KW-1185">Reference proteome</keyword>
<accession>A0AAV3TEJ7</accession>
<evidence type="ECO:0000313" key="2">
    <source>
        <dbReference type="Proteomes" id="UP001500420"/>
    </source>
</evidence>
<proteinExistence type="predicted"/>
<dbReference type="Proteomes" id="UP001500420">
    <property type="component" value="Unassembled WGS sequence"/>
</dbReference>